<dbReference type="EMBL" id="BORQ01000003">
    <property type="protein sequence ID" value="GIO31735.1"/>
    <property type="molecule type" value="Genomic_DNA"/>
</dbReference>
<dbReference type="InterPro" id="IPR029063">
    <property type="entry name" value="SAM-dependent_MTases_sf"/>
</dbReference>
<dbReference type="AlphaFoldDB" id="A0A920CA18"/>
<dbReference type="InterPro" id="IPR013216">
    <property type="entry name" value="Methyltransf_11"/>
</dbReference>
<reference evidence="2" key="1">
    <citation type="submission" date="2021-03" db="EMBL/GenBank/DDBJ databases">
        <title>Antimicrobial resistance genes in bacteria isolated from Japanese honey, and their potential for conferring macrolide and lincosamide resistance in the American foulbrood pathogen Paenibacillus larvae.</title>
        <authorList>
            <person name="Okamoto M."/>
            <person name="Kumagai M."/>
            <person name="Kanamori H."/>
            <person name="Takamatsu D."/>
        </authorList>
    </citation>
    <scope>NUCLEOTIDE SEQUENCE</scope>
    <source>
        <strain evidence="2">J2TS6</strain>
    </source>
</reference>
<keyword evidence="2" id="KW-0808">Transferase</keyword>
<dbReference type="SUPFAM" id="SSF53335">
    <property type="entry name" value="S-adenosyl-L-methionine-dependent methyltransferases"/>
    <property type="match status" value="1"/>
</dbReference>
<keyword evidence="2" id="KW-0489">Methyltransferase</keyword>
<comment type="caution">
    <text evidence="2">The sequence shown here is derived from an EMBL/GenBank/DDBJ whole genome shotgun (WGS) entry which is preliminary data.</text>
</comment>
<gene>
    <name evidence="2" type="ORF">J2TS6_28760</name>
</gene>
<dbReference type="RefSeq" id="WP_160042635.1">
    <property type="nucleotide sequence ID" value="NZ_BORQ01000003.1"/>
</dbReference>
<evidence type="ECO:0000259" key="1">
    <source>
        <dbReference type="Pfam" id="PF08241"/>
    </source>
</evidence>
<dbReference type="Gene3D" id="3.40.50.150">
    <property type="entry name" value="Vaccinia Virus protein VP39"/>
    <property type="match status" value="1"/>
</dbReference>
<evidence type="ECO:0000313" key="3">
    <source>
        <dbReference type="Proteomes" id="UP000679779"/>
    </source>
</evidence>
<dbReference type="GO" id="GO:0032259">
    <property type="term" value="P:methylation"/>
    <property type="evidence" value="ECO:0007669"/>
    <property type="project" value="UniProtKB-KW"/>
</dbReference>
<dbReference type="Proteomes" id="UP000679779">
    <property type="component" value="Unassembled WGS sequence"/>
</dbReference>
<name>A0A920CA18_9BACL</name>
<dbReference type="PANTHER" id="PTHR43861">
    <property type="entry name" value="TRANS-ACONITATE 2-METHYLTRANSFERASE-RELATED"/>
    <property type="match status" value="1"/>
</dbReference>
<evidence type="ECO:0000313" key="2">
    <source>
        <dbReference type="EMBL" id="GIO31735.1"/>
    </source>
</evidence>
<protein>
    <submittedName>
        <fullName evidence="2">Methyltransferase</fullName>
    </submittedName>
</protein>
<dbReference type="CDD" id="cd02440">
    <property type="entry name" value="AdoMet_MTases"/>
    <property type="match status" value="1"/>
</dbReference>
<organism evidence="2 3">
    <name type="scientific">Paenibacillus albilobatus</name>
    <dbReference type="NCBI Taxonomy" id="2716884"/>
    <lineage>
        <taxon>Bacteria</taxon>
        <taxon>Bacillati</taxon>
        <taxon>Bacillota</taxon>
        <taxon>Bacilli</taxon>
        <taxon>Bacillales</taxon>
        <taxon>Paenibacillaceae</taxon>
        <taxon>Paenibacillus</taxon>
    </lineage>
</organism>
<dbReference type="Pfam" id="PF08241">
    <property type="entry name" value="Methyltransf_11"/>
    <property type="match status" value="1"/>
</dbReference>
<feature type="domain" description="Methyltransferase type 11" evidence="1">
    <location>
        <begin position="50"/>
        <end position="144"/>
    </location>
</feature>
<proteinExistence type="predicted"/>
<sequence length="246" mass="28300">MVYKGSQFYDDEQLLTKYLERRRWDENANDTIEKPVFMDLLGEVTDKDVLDLGCGTAAFGNELLDLGASSYTGIEGSKKMFELSKDIMTRNNGKVIHTAIEAWDFPASSYDLVVSRLVIHYINDIDTLFAQVYNTLAQEGAFIFSVEHPVITSSYGTVKTEGLKQSWIVDQYFYTGSREQDWLGGKVIKYHRTIEDYFVGLQKAGFVIEGLRESKPQEKNFHNQETYHRRMKIPLFLFIKARKVSV</sequence>
<dbReference type="GO" id="GO:0008757">
    <property type="term" value="F:S-adenosylmethionine-dependent methyltransferase activity"/>
    <property type="evidence" value="ECO:0007669"/>
    <property type="project" value="InterPro"/>
</dbReference>
<accession>A0A920CA18</accession>
<keyword evidence="3" id="KW-1185">Reference proteome</keyword>